<gene>
    <name evidence="1" type="ORF">LCGC14_0893130</name>
</gene>
<comment type="caution">
    <text evidence="1">The sequence shown here is derived from an EMBL/GenBank/DDBJ whole genome shotgun (WGS) entry which is preliminary data.</text>
</comment>
<accession>A0A0F9P3H6</accession>
<dbReference type="EMBL" id="LAZR01002870">
    <property type="protein sequence ID" value="KKN24629.1"/>
    <property type="molecule type" value="Genomic_DNA"/>
</dbReference>
<reference evidence="1" key="1">
    <citation type="journal article" date="2015" name="Nature">
        <title>Complex archaea that bridge the gap between prokaryotes and eukaryotes.</title>
        <authorList>
            <person name="Spang A."/>
            <person name="Saw J.H."/>
            <person name="Jorgensen S.L."/>
            <person name="Zaremba-Niedzwiedzka K."/>
            <person name="Martijn J."/>
            <person name="Lind A.E."/>
            <person name="van Eijk R."/>
            <person name="Schleper C."/>
            <person name="Guy L."/>
            <person name="Ettema T.J."/>
        </authorList>
    </citation>
    <scope>NUCLEOTIDE SEQUENCE</scope>
</reference>
<sequence length="65" mass="7339">MGYQRLKVVFDGPPGHESGRFLEVEREDGSSVRAGNWEDLGDGTWALWLRVIDEDVGPDVGRPRR</sequence>
<name>A0A0F9P3H6_9ZZZZ</name>
<dbReference type="AlphaFoldDB" id="A0A0F9P3H6"/>
<evidence type="ECO:0000313" key="1">
    <source>
        <dbReference type="EMBL" id="KKN24629.1"/>
    </source>
</evidence>
<protein>
    <submittedName>
        <fullName evidence="1">Uncharacterized protein</fullName>
    </submittedName>
</protein>
<proteinExistence type="predicted"/>
<organism evidence="1">
    <name type="scientific">marine sediment metagenome</name>
    <dbReference type="NCBI Taxonomy" id="412755"/>
    <lineage>
        <taxon>unclassified sequences</taxon>
        <taxon>metagenomes</taxon>
        <taxon>ecological metagenomes</taxon>
    </lineage>
</organism>